<keyword evidence="3" id="KW-0808">Transferase</keyword>
<proteinExistence type="predicted"/>
<name>A0A6C0IHU1_9ZZZZ</name>
<dbReference type="EMBL" id="MN740189">
    <property type="protein sequence ID" value="QHT92542.1"/>
    <property type="molecule type" value="Genomic_DNA"/>
</dbReference>
<evidence type="ECO:0000256" key="5">
    <source>
        <dbReference type="ARBA" id="ARBA00022803"/>
    </source>
</evidence>
<evidence type="ECO:0000256" key="2">
    <source>
        <dbReference type="ARBA" id="ARBA00022676"/>
    </source>
</evidence>
<feature type="domain" description="O-GlcNAc transferase C-terminal" evidence="6">
    <location>
        <begin position="692"/>
        <end position="857"/>
    </location>
</feature>
<dbReference type="Gene3D" id="3.40.50.11380">
    <property type="match status" value="1"/>
</dbReference>
<organism evidence="7">
    <name type="scientific">viral metagenome</name>
    <dbReference type="NCBI Taxonomy" id="1070528"/>
    <lineage>
        <taxon>unclassified sequences</taxon>
        <taxon>metagenomes</taxon>
        <taxon>organismal metagenomes</taxon>
    </lineage>
</organism>
<dbReference type="GO" id="GO:0016757">
    <property type="term" value="F:glycosyltransferase activity"/>
    <property type="evidence" value="ECO:0007669"/>
    <property type="project" value="UniProtKB-KW"/>
</dbReference>
<sequence>MLKTKHNSGFFSCCSVRLHDIISYFNTNKCLPTEVDSSEHFGLYKKDSTKDITFDYFKQYSNSTSIIYSRPVPFHHEDQFAVYSQLDYTALTPFVQAYFSPSPSILQRVEVLQKKYSIHPENTCVLFYRGNDKVTEIGMCSYQEMLEQAALILEKNPNIQFLLQSDETEFLEEAKKRFPTNSFHFNEEIRHMRKQISSVDKVYSEKNDEFSKWYLAITILMSTCNYVVCGSGNCSIWITLYRGNATNIIQHRHDHWIDFSKNTASSESLAHKSYQYFLNQWHSYSSSITEPLQKTLEEQAAALLQDTMVPLDKKQDIVSKMIYMNPDKHEWYYQMAQLVQHDSQIIMWLRLAYEKKPNDYPTLYALCKTLFMNNQHKLLFDLNRNHLFDQFIESKNGVNAEFLYYFFESNMTLHYHKNCEKYVAMLESYFKTVTTLEPDVLHHKCINYVDCAKVQYVLGNIESAITYVEKSIQFIIKHYFPSDKLILSTQHLLSLYDYLYYDHVKQFKKYSELNELFSKGIIPFNVPNKRKNKTQLKIGYVTSDLGLHAVSNFIHSILKHHTYEAVVFANQTAIHPMFRSFNIVQIRHLSDKEAAYEIMKNEIDILIDLNGHTSLNRLGIFPYQPAPIQMTYLGYPNTTGLTSIQYRITDSVADPPHSKQLYSEKLLRMPSCFLLYKSSFQTEPLVPRKTKQTIILGSLNKEPKITPPTLRVWAKILKENPTTKLLIKLESYDNTDSRLAYYMKHLRVDKQRLLLLTRTDDEQYTKLFGMIDIALDTFPYSGTTTTCNALYNSIPVVTMTHDDYHVHNVSASLLKNAGLAELVTKSETEYVERVTSLVNSVETIDRYKATIHAKFVASMNPVPFMKAYESLLYNAHNAHATNTTNTTHATFSM</sequence>
<dbReference type="Gene3D" id="3.40.50.2000">
    <property type="entry name" value="Glycogen Phosphorylase B"/>
    <property type="match status" value="1"/>
</dbReference>
<evidence type="ECO:0000256" key="4">
    <source>
        <dbReference type="ARBA" id="ARBA00022737"/>
    </source>
</evidence>
<dbReference type="PANTHER" id="PTHR44835:SF1">
    <property type="entry name" value="PROTEIN O-GLCNAC TRANSFERASE"/>
    <property type="match status" value="1"/>
</dbReference>
<dbReference type="Gene3D" id="3.40.50.11350">
    <property type="match status" value="1"/>
</dbReference>
<dbReference type="AlphaFoldDB" id="A0A6C0IHU1"/>
<keyword evidence="4" id="KW-0677">Repeat</keyword>
<protein>
    <recommendedName>
        <fullName evidence="6">O-GlcNAc transferase C-terminal domain-containing protein</fullName>
    </recommendedName>
</protein>
<dbReference type="PANTHER" id="PTHR44835">
    <property type="entry name" value="UDP-N-ACETYLGLUCOSAMINE--PEPTIDE N-ACETYLGLUCOSAMINYLTRANSFERASE SPINDLY-RELATED"/>
    <property type="match status" value="1"/>
</dbReference>
<evidence type="ECO:0000313" key="7">
    <source>
        <dbReference type="EMBL" id="QHT92542.1"/>
    </source>
</evidence>
<evidence type="ECO:0000259" key="6">
    <source>
        <dbReference type="Pfam" id="PF13844"/>
    </source>
</evidence>
<keyword evidence="5" id="KW-0802">TPR repeat</keyword>
<keyword evidence="2" id="KW-0328">Glycosyltransferase</keyword>
<dbReference type="Pfam" id="PF13844">
    <property type="entry name" value="Glyco_transf_41"/>
    <property type="match status" value="2"/>
</dbReference>
<accession>A0A6C0IHU1</accession>
<dbReference type="InterPro" id="IPR029489">
    <property type="entry name" value="OGT/SEC/SPY_C"/>
</dbReference>
<dbReference type="InterPro" id="IPR051939">
    <property type="entry name" value="Glycosyltr_41/O-GlcNAc_trsf"/>
</dbReference>
<feature type="domain" description="O-GlcNAc transferase C-terminal" evidence="6">
    <location>
        <begin position="523"/>
        <end position="675"/>
    </location>
</feature>
<evidence type="ECO:0000256" key="3">
    <source>
        <dbReference type="ARBA" id="ARBA00022679"/>
    </source>
</evidence>
<reference evidence="7" key="1">
    <citation type="journal article" date="2020" name="Nature">
        <title>Giant virus diversity and host interactions through global metagenomics.</title>
        <authorList>
            <person name="Schulz F."/>
            <person name="Roux S."/>
            <person name="Paez-Espino D."/>
            <person name="Jungbluth S."/>
            <person name="Walsh D.A."/>
            <person name="Denef V.J."/>
            <person name="McMahon K.D."/>
            <person name="Konstantinidis K.T."/>
            <person name="Eloe-Fadrosh E.A."/>
            <person name="Kyrpides N.C."/>
            <person name="Woyke T."/>
        </authorList>
    </citation>
    <scope>NUCLEOTIDE SEQUENCE</scope>
    <source>
        <strain evidence="7">GVMAG-M-3300023184-88</strain>
    </source>
</reference>
<comment type="pathway">
    <text evidence="1">Protein modification; protein glycosylation.</text>
</comment>
<evidence type="ECO:0000256" key="1">
    <source>
        <dbReference type="ARBA" id="ARBA00004922"/>
    </source>
</evidence>